<dbReference type="EMBL" id="JAGTJQ010000014">
    <property type="protein sequence ID" value="KAH7012651.1"/>
    <property type="molecule type" value="Genomic_DNA"/>
</dbReference>
<evidence type="ECO:0000259" key="1">
    <source>
        <dbReference type="Pfam" id="PF09994"/>
    </source>
</evidence>
<feature type="domain" description="T6SS Phospholipase effector Tle1-like catalytic" evidence="1">
    <location>
        <begin position="1"/>
        <end position="202"/>
    </location>
</feature>
<dbReference type="RefSeq" id="XP_046004916.1">
    <property type="nucleotide sequence ID" value="XM_046155913.1"/>
</dbReference>
<evidence type="ECO:0000313" key="3">
    <source>
        <dbReference type="Proteomes" id="UP000756346"/>
    </source>
</evidence>
<keyword evidence="3" id="KW-1185">Reference proteome</keyword>
<accession>A0A9P9BFT9</accession>
<proteinExistence type="predicted"/>
<comment type="caution">
    <text evidence="2">The sequence shown here is derived from an EMBL/GenBank/DDBJ whole genome shotgun (WGS) entry which is preliminary data.</text>
</comment>
<sequence length="353" mass="39601">MFGISRGAYIVRSVAGLINNCGIIIQNPANTALIDQAYSLYRNPHPIHHPSSPEMVDFRSRVSHAVRTPIKFMGIFDTVGSRGIPRLNYDTGTGFEWPEFYDNVVSTVVEKVYHALAIHDRFWIFEPCLASRDPRHTALANLRISQKWFPGCHYDLARQEFQFFREGGSWLEAISFPILNLFSKTVTPNHKLADMVLIWMLKGIRAEGGGDIIGSNTNGPVPLIPIQTAIDNTIQRLINQSPTGTGDMYADIVSYLPGGRFFSPLVNWLGRLDETPYAILFKPVERMIPDHGMNSIAGAPIWNQVYDYDAPDTSLPGHPILRAIADIDVGRYPSRTLEKFVAYMNGVGRPWRG</sequence>
<dbReference type="AlphaFoldDB" id="A0A9P9BFT9"/>
<reference evidence="2" key="1">
    <citation type="journal article" date="2021" name="Nat. Commun.">
        <title>Genetic determinants of endophytism in the Arabidopsis root mycobiome.</title>
        <authorList>
            <person name="Mesny F."/>
            <person name="Miyauchi S."/>
            <person name="Thiergart T."/>
            <person name="Pickel B."/>
            <person name="Atanasova L."/>
            <person name="Karlsson M."/>
            <person name="Huettel B."/>
            <person name="Barry K.W."/>
            <person name="Haridas S."/>
            <person name="Chen C."/>
            <person name="Bauer D."/>
            <person name="Andreopoulos W."/>
            <person name="Pangilinan J."/>
            <person name="LaButti K."/>
            <person name="Riley R."/>
            <person name="Lipzen A."/>
            <person name="Clum A."/>
            <person name="Drula E."/>
            <person name="Henrissat B."/>
            <person name="Kohler A."/>
            <person name="Grigoriev I.V."/>
            <person name="Martin F.M."/>
            <person name="Hacquard S."/>
        </authorList>
    </citation>
    <scope>NUCLEOTIDE SEQUENCE</scope>
    <source>
        <strain evidence="2">MPI-CAGE-CH-0230</strain>
    </source>
</reference>
<dbReference type="Pfam" id="PF09994">
    <property type="entry name" value="T6SS_Tle1-like_cat"/>
    <property type="match status" value="1"/>
</dbReference>
<dbReference type="InterPro" id="IPR018712">
    <property type="entry name" value="Tle1-like_cat"/>
</dbReference>
<gene>
    <name evidence="2" type="ORF">B0I36DRAFT_340000</name>
</gene>
<name>A0A9P9BFT9_9PEZI</name>
<dbReference type="PANTHER" id="PTHR33840:SF1">
    <property type="entry name" value="TLE1 PHOSPHOLIPASE DOMAIN-CONTAINING PROTEIN"/>
    <property type="match status" value="1"/>
</dbReference>
<protein>
    <recommendedName>
        <fullName evidence="1">T6SS Phospholipase effector Tle1-like catalytic domain-containing protein</fullName>
    </recommendedName>
</protein>
<dbReference type="PANTHER" id="PTHR33840">
    <property type="match status" value="1"/>
</dbReference>
<dbReference type="GeneID" id="70185459"/>
<dbReference type="Proteomes" id="UP000756346">
    <property type="component" value="Unassembled WGS sequence"/>
</dbReference>
<dbReference type="OrthoDB" id="59699at2759"/>
<organism evidence="2 3">
    <name type="scientific">Microdochium trichocladiopsis</name>
    <dbReference type="NCBI Taxonomy" id="1682393"/>
    <lineage>
        <taxon>Eukaryota</taxon>
        <taxon>Fungi</taxon>
        <taxon>Dikarya</taxon>
        <taxon>Ascomycota</taxon>
        <taxon>Pezizomycotina</taxon>
        <taxon>Sordariomycetes</taxon>
        <taxon>Xylariomycetidae</taxon>
        <taxon>Xylariales</taxon>
        <taxon>Microdochiaceae</taxon>
        <taxon>Microdochium</taxon>
    </lineage>
</organism>
<evidence type="ECO:0000313" key="2">
    <source>
        <dbReference type="EMBL" id="KAH7012651.1"/>
    </source>
</evidence>